<dbReference type="Proteomes" id="UP000262325">
    <property type="component" value="Unassembled WGS sequence"/>
</dbReference>
<feature type="transmembrane region" description="Helical" evidence="1">
    <location>
        <begin position="35"/>
        <end position="56"/>
    </location>
</feature>
<dbReference type="EMBL" id="DPPF01000094">
    <property type="protein sequence ID" value="HCW92994.1"/>
    <property type="molecule type" value="Genomic_DNA"/>
</dbReference>
<name>A0A3D5QBF1_FLESI</name>
<evidence type="ECO:0000313" key="2">
    <source>
        <dbReference type="EMBL" id="HCW92994.1"/>
    </source>
</evidence>
<accession>A0A3D5QBF1</accession>
<protein>
    <submittedName>
        <fullName evidence="2">C4-dicarboxylate ABC transporter permease</fullName>
    </submittedName>
</protein>
<keyword evidence="1" id="KW-1133">Transmembrane helix</keyword>
<feature type="non-terminal residue" evidence="2">
    <location>
        <position position="69"/>
    </location>
</feature>
<organism evidence="2 3">
    <name type="scientific">Flexistipes sinusarabici</name>
    <dbReference type="NCBI Taxonomy" id="2352"/>
    <lineage>
        <taxon>Bacteria</taxon>
        <taxon>Pseudomonadati</taxon>
        <taxon>Deferribacterota</taxon>
        <taxon>Deferribacteres</taxon>
        <taxon>Deferribacterales</taxon>
        <taxon>Flexistipitaceae</taxon>
        <taxon>Flexistipes</taxon>
    </lineage>
</organism>
<gene>
    <name evidence="2" type="ORF">DHM44_04860</name>
</gene>
<comment type="caution">
    <text evidence="2">The sequence shown here is derived from an EMBL/GenBank/DDBJ whole genome shotgun (WGS) entry which is preliminary data.</text>
</comment>
<reference evidence="2 3" key="1">
    <citation type="journal article" date="2018" name="Nat. Biotechnol.">
        <title>A standardized bacterial taxonomy based on genome phylogeny substantially revises the tree of life.</title>
        <authorList>
            <person name="Parks D.H."/>
            <person name="Chuvochina M."/>
            <person name="Waite D.W."/>
            <person name="Rinke C."/>
            <person name="Skarshewski A."/>
            <person name="Chaumeil P.A."/>
            <person name="Hugenholtz P."/>
        </authorList>
    </citation>
    <scope>NUCLEOTIDE SEQUENCE [LARGE SCALE GENOMIC DNA]</scope>
    <source>
        <strain evidence="2">UBA8672</strain>
    </source>
</reference>
<evidence type="ECO:0000313" key="3">
    <source>
        <dbReference type="Proteomes" id="UP000262325"/>
    </source>
</evidence>
<keyword evidence="1" id="KW-0472">Membrane</keyword>
<evidence type="ECO:0000256" key="1">
    <source>
        <dbReference type="SAM" id="Phobius"/>
    </source>
</evidence>
<sequence length="69" mass="8040">MAKVDDLLGQNNEGIEDSGEVLTYKRSFAGWQKNFIYWFAIIMSLFHLWINTIGVMPEIQRNAMHFGFV</sequence>
<dbReference type="AlphaFoldDB" id="A0A3D5QBF1"/>
<keyword evidence="1" id="KW-0812">Transmembrane</keyword>
<proteinExistence type="predicted"/>